<dbReference type="GO" id="GO:0003677">
    <property type="term" value="F:DNA binding"/>
    <property type="evidence" value="ECO:0007669"/>
    <property type="project" value="UniProtKB-KW"/>
</dbReference>
<feature type="non-terminal residue" evidence="9">
    <location>
        <position position="1"/>
    </location>
</feature>
<dbReference type="PANTHER" id="PTHR13235">
    <property type="entry name" value="SINGLE-STRAND SELECTIVE MONOFUNCTIONAL URACIL DNA GLYCOSYLASE"/>
    <property type="match status" value="1"/>
</dbReference>
<evidence type="ECO:0000256" key="1">
    <source>
        <dbReference type="ARBA" id="ARBA00004123"/>
    </source>
</evidence>
<dbReference type="AlphaFoldDB" id="L7MJQ3"/>
<keyword evidence="6" id="KW-0234">DNA repair</keyword>
<keyword evidence="5" id="KW-0238">DNA-binding</keyword>
<dbReference type="InterPro" id="IPR039134">
    <property type="entry name" value="SMUG1"/>
</dbReference>
<comment type="subcellular location">
    <subcellularLocation>
        <location evidence="1">Nucleus</location>
    </subcellularLocation>
</comment>
<dbReference type="GO" id="GO:0006284">
    <property type="term" value="P:base-excision repair"/>
    <property type="evidence" value="ECO:0007669"/>
    <property type="project" value="InterPro"/>
</dbReference>
<evidence type="ECO:0000256" key="3">
    <source>
        <dbReference type="ARBA" id="ARBA00022763"/>
    </source>
</evidence>
<dbReference type="PANTHER" id="PTHR13235:SF2">
    <property type="entry name" value="SINGLE-STRAND SELECTIVE MONOFUNCTIONAL URACIL DNA GLYCOSYLASE"/>
    <property type="match status" value="1"/>
</dbReference>
<organism evidence="9">
    <name type="scientific">Rhipicephalus pulchellus</name>
    <name type="common">Yellow backed tick</name>
    <name type="synonym">Dermacentor pulchellus</name>
    <dbReference type="NCBI Taxonomy" id="72859"/>
    <lineage>
        <taxon>Eukaryota</taxon>
        <taxon>Metazoa</taxon>
        <taxon>Ecdysozoa</taxon>
        <taxon>Arthropoda</taxon>
        <taxon>Chelicerata</taxon>
        <taxon>Arachnida</taxon>
        <taxon>Acari</taxon>
        <taxon>Parasitiformes</taxon>
        <taxon>Ixodida</taxon>
        <taxon>Ixodoidea</taxon>
        <taxon>Ixodidae</taxon>
        <taxon>Rhipicephalinae</taxon>
        <taxon>Rhipicephalus</taxon>
        <taxon>Rhipicephalus</taxon>
    </lineage>
</organism>
<evidence type="ECO:0000256" key="6">
    <source>
        <dbReference type="ARBA" id="ARBA00023204"/>
    </source>
</evidence>
<accession>L7MJQ3</accession>
<dbReference type="InterPro" id="IPR036895">
    <property type="entry name" value="Uracil-DNA_glycosylase-like_sf"/>
</dbReference>
<evidence type="ECO:0000256" key="7">
    <source>
        <dbReference type="ARBA" id="ARBA00023242"/>
    </source>
</evidence>
<dbReference type="SUPFAM" id="SSF52141">
    <property type="entry name" value="Uracil-DNA glycosylase-like"/>
    <property type="match status" value="1"/>
</dbReference>
<dbReference type="FunFam" id="3.40.470.10:FF:000005">
    <property type="entry name" value="Single-strand selective monofunctional uracil DNA glycosylase"/>
    <property type="match status" value="1"/>
</dbReference>
<dbReference type="CDD" id="cd19374">
    <property type="entry name" value="UDG-F3_SMUG1-like"/>
    <property type="match status" value="1"/>
</dbReference>
<evidence type="ECO:0000313" key="9">
    <source>
        <dbReference type="EMBL" id="JAA64195.1"/>
    </source>
</evidence>
<dbReference type="InterPro" id="IPR005122">
    <property type="entry name" value="Uracil-DNA_glycosylase-like"/>
</dbReference>
<evidence type="ECO:0000256" key="4">
    <source>
        <dbReference type="ARBA" id="ARBA00022801"/>
    </source>
</evidence>
<dbReference type="GO" id="GO:0017065">
    <property type="term" value="F:single-strand selective uracil DNA N-glycosylase activity"/>
    <property type="evidence" value="ECO:0007669"/>
    <property type="project" value="InterPro"/>
</dbReference>
<feature type="domain" description="Uracil-DNA glycosylase-like" evidence="8">
    <location>
        <begin position="82"/>
        <end position="262"/>
    </location>
</feature>
<dbReference type="GO" id="GO:0000703">
    <property type="term" value="F:oxidized pyrimidine nucleobase lesion DNA N-glycosylase activity"/>
    <property type="evidence" value="ECO:0007669"/>
    <property type="project" value="TreeGrafter"/>
</dbReference>
<keyword evidence="7" id="KW-0539">Nucleus</keyword>
<dbReference type="EMBL" id="GACK01000839">
    <property type="protein sequence ID" value="JAA64195.1"/>
    <property type="molecule type" value="mRNA"/>
</dbReference>
<keyword evidence="4" id="KW-0378">Hydrolase</keyword>
<dbReference type="Pfam" id="PF03167">
    <property type="entry name" value="UDG"/>
    <property type="match status" value="1"/>
</dbReference>
<dbReference type="Gene3D" id="3.40.470.10">
    <property type="entry name" value="Uracil-DNA glycosylase-like domain"/>
    <property type="match status" value="1"/>
</dbReference>
<sequence>VLQCAVFALKRGATRSTVSSSCLALRMACSDAAADEIANAFLAIEQKQSELLSRIPYGSKVSHVYNPLEYARETHECFVRKYCRTRKTVLFLGMNPGPFGMAQNGVPFGDTAHVVGWLGIQGHVAKPKHEHPRRPVLGLGCTRSEVSGHRFWGLLREITAGGELLRGPWFVHNYCPLAFLLPSGANLTPNKLPLEARQHLQAICDAALLSVLELLRPEAVVGIGCYARDRALSALSASSFEPPRVLCLTHPSPASPKANRGWHALALSELLSFGLISADVADNASAELCPTSKLSSKTVVT</sequence>
<dbReference type="GO" id="GO:0005634">
    <property type="term" value="C:nucleus"/>
    <property type="evidence" value="ECO:0007669"/>
    <property type="project" value="UniProtKB-SubCell"/>
</dbReference>
<evidence type="ECO:0000256" key="2">
    <source>
        <dbReference type="ARBA" id="ARBA00007889"/>
    </source>
</evidence>
<keyword evidence="3" id="KW-0227">DNA damage</keyword>
<evidence type="ECO:0000259" key="8">
    <source>
        <dbReference type="Pfam" id="PF03167"/>
    </source>
</evidence>
<evidence type="ECO:0000256" key="5">
    <source>
        <dbReference type="ARBA" id="ARBA00023125"/>
    </source>
</evidence>
<protein>
    <recommendedName>
        <fullName evidence="8">Uracil-DNA glycosylase-like domain-containing protein</fullName>
    </recommendedName>
</protein>
<proteinExistence type="evidence at transcript level"/>
<comment type="similarity">
    <text evidence="2">Belongs to the uracil-DNA glycosylase (UDG) superfamily. SMUG1 family.</text>
</comment>
<reference evidence="9" key="1">
    <citation type="submission" date="2012-11" db="EMBL/GenBank/DDBJ databases">
        <authorList>
            <person name="Lucero-Rivera Y.E."/>
            <person name="Tovar-Ramirez D."/>
        </authorList>
    </citation>
    <scope>NUCLEOTIDE SEQUENCE</scope>
    <source>
        <tissue evidence="9">Salivary gland</tissue>
    </source>
</reference>
<name>L7MJQ3_RHIPC</name>
<reference evidence="9" key="2">
    <citation type="journal article" date="2015" name="J. Proteomics">
        <title>Sexual differences in the sialomes of the zebra tick, Rhipicephalus pulchellus.</title>
        <authorList>
            <person name="Tan A.W."/>
            <person name="Francischetti I.M."/>
            <person name="Slovak M."/>
            <person name="Kini R.M."/>
            <person name="Ribeiro J.M."/>
        </authorList>
    </citation>
    <scope>NUCLEOTIDE SEQUENCE</scope>
    <source>
        <tissue evidence="9">Salivary gland</tissue>
    </source>
</reference>